<keyword evidence="3" id="KW-0732">Signal</keyword>
<sequence length="412" mass="44086">MKIFLSLLSFLALFALVDAEQTLFAQDFKSNLDVARDSTKLGNPAQKRARKSGYTYVDKFRTEATSTVTSMGTKVDTNIVMQIENEMAVKDVDGGGQQLAVNTTRMMTHMTTFGLNLSCDSDKSTNAATCKDVLDMVGTTLTLITDDDGNIVEASGPGAQTAEQVGSLLHGSSGEDKDSTHLKDQMLAISRVLKFVPGKAVKPGDTWMTNVDMGELGSLHGVSKLTGYRDFNGIDCAVVLMDGKLHMDVGKLSKTMGLPSDSFADDFVDADMTQALFWDYDEDLALWSEANSSYVLRMKEPLSGSLLDIPARSTEYIMTSIKEKGGTTPEEESSKPEDAPDQAQATERSGQSSDATKTRTSKGATAFGIALVIVVASVAVVVATITVGRRRAQKSNRPTEGEGLVVGPGVLA</sequence>
<evidence type="ECO:0000256" key="3">
    <source>
        <dbReference type="SAM" id="SignalP"/>
    </source>
</evidence>
<keyword evidence="2" id="KW-0812">Transmembrane</keyword>
<protein>
    <submittedName>
        <fullName evidence="4">Uncharacterized protein</fullName>
    </submittedName>
</protein>
<feature type="region of interest" description="Disordered" evidence="1">
    <location>
        <begin position="389"/>
        <end position="412"/>
    </location>
</feature>
<name>A0A9N8DKQ1_9STRA</name>
<keyword evidence="2" id="KW-0472">Membrane</keyword>
<feature type="signal peptide" evidence="3">
    <location>
        <begin position="1"/>
        <end position="19"/>
    </location>
</feature>
<gene>
    <name evidence="4" type="ORF">SEMRO_138_G064750.1</name>
</gene>
<evidence type="ECO:0000313" key="4">
    <source>
        <dbReference type="EMBL" id="CAB9502499.1"/>
    </source>
</evidence>
<organism evidence="4 5">
    <name type="scientific">Seminavis robusta</name>
    <dbReference type="NCBI Taxonomy" id="568900"/>
    <lineage>
        <taxon>Eukaryota</taxon>
        <taxon>Sar</taxon>
        <taxon>Stramenopiles</taxon>
        <taxon>Ochrophyta</taxon>
        <taxon>Bacillariophyta</taxon>
        <taxon>Bacillariophyceae</taxon>
        <taxon>Bacillariophycidae</taxon>
        <taxon>Naviculales</taxon>
        <taxon>Naviculaceae</taxon>
        <taxon>Seminavis</taxon>
    </lineage>
</organism>
<feature type="chain" id="PRO_5040449766" evidence="3">
    <location>
        <begin position="20"/>
        <end position="412"/>
    </location>
</feature>
<dbReference type="EMBL" id="CAICTM010000137">
    <property type="protein sequence ID" value="CAB9502499.1"/>
    <property type="molecule type" value="Genomic_DNA"/>
</dbReference>
<feature type="transmembrane region" description="Helical" evidence="2">
    <location>
        <begin position="366"/>
        <end position="387"/>
    </location>
</feature>
<dbReference type="AlphaFoldDB" id="A0A9N8DKQ1"/>
<reference evidence="4" key="1">
    <citation type="submission" date="2020-06" db="EMBL/GenBank/DDBJ databases">
        <authorList>
            <consortium name="Plant Systems Biology data submission"/>
        </authorList>
    </citation>
    <scope>NUCLEOTIDE SEQUENCE</scope>
    <source>
        <strain evidence="4">D6</strain>
    </source>
</reference>
<accession>A0A9N8DKQ1</accession>
<comment type="caution">
    <text evidence="4">The sequence shown here is derived from an EMBL/GenBank/DDBJ whole genome shotgun (WGS) entry which is preliminary data.</text>
</comment>
<evidence type="ECO:0000313" key="5">
    <source>
        <dbReference type="Proteomes" id="UP001153069"/>
    </source>
</evidence>
<proteinExistence type="predicted"/>
<keyword evidence="5" id="KW-1185">Reference proteome</keyword>
<feature type="region of interest" description="Disordered" evidence="1">
    <location>
        <begin position="323"/>
        <end position="359"/>
    </location>
</feature>
<feature type="compositionally biased region" description="Low complexity" evidence="1">
    <location>
        <begin position="401"/>
        <end position="412"/>
    </location>
</feature>
<keyword evidence="2" id="KW-1133">Transmembrane helix</keyword>
<evidence type="ECO:0000256" key="2">
    <source>
        <dbReference type="SAM" id="Phobius"/>
    </source>
</evidence>
<feature type="compositionally biased region" description="Polar residues" evidence="1">
    <location>
        <begin position="343"/>
        <end position="355"/>
    </location>
</feature>
<evidence type="ECO:0000256" key="1">
    <source>
        <dbReference type="SAM" id="MobiDB-lite"/>
    </source>
</evidence>
<dbReference type="Proteomes" id="UP001153069">
    <property type="component" value="Unassembled WGS sequence"/>
</dbReference>